<protein>
    <submittedName>
        <fullName evidence="1">Uncharacterized protein</fullName>
    </submittedName>
</protein>
<proteinExistence type="predicted"/>
<dbReference type="EMBL" id="JANPWZ010001885">
    <property type="protein sequence ID" value="KAJ3562562.1"/>
    <property type="molecule type" value="Genomic_DNA"/>
</dbReference>
<accession>A0A9W8TJR6</accession>
<evidence type="ECO:0000313" key="1">
    <source>
        <dbReference type="EMBL" id="KAJ3562562.1"/>
    </source>
</evidence>
<comment type="caution">
    <text evidence="1">The sequence shown here is derived from an EMBL/GenBank/DDBJ whole genome shotgun (WGS) entry which is preliminary data.</text>
</comment>
<dbReference type="AlphaFoldDB" id="A0A9W8TJR6"/>
<dbReference type="VEuPathDB" id="FungiDB:F4678DRAFT_228381"/>
<dbReference type="InterPro" id="IPR029063">
    <property type="entry name" value="SAM-dependent_MTases_sf"/>
</dbReference>
<evidence type="ECO:0000313" key="2">
    <source>
        <dbReference type="Proteomes" id="UP001148614"/>
    </source>
</evidence>
<name>A0A9W8TJR6_9PEZI</name>
<keyword evidence="2" id="KW-1185">Reference proteome</keyword>
<organism evidence="1 2">
    <name type="scientific">Xylaria arbuscula</name>
    <dbReference type="NCBI Taxonomy" id="114810"/>
    <lineage>
        <taxon>Eukaryota</taxon>
        <taxon>Fungi</taxon>
        <taxon>Dikarya</taxon>
        <taxon>Ascomycota</taxon>
        <taxon>Pezizomycotina</taxon>
        <taxon>Sordariomycetes</taxon>
        <taxon>Xylariomycetidae</taxon>
        <taxon>Xylariales</taxon>
        <taxon>Xylariaceae</taxon>
        <taxon>Xylaria</taxon>
    </lineage>
</organism>
<reference evidence="1" key="1">
    <citation type="submission" date="2022-07" db="EMBL/GenBank/DDBJ databases">
        <title>Genome Sequence of Xylaria arbuscula.</title>
        <authorList>
            <person name="Buettner E."/>
        </authorList>
    </citation>
    <scope>NUCLEOTIDE SEQUENCE</scope>
    <source>
        <strain evidence="1">VT107</strain>
    </source>
</reference>
<gene>
    <name evidence="1" type="ORF">NPX13_g8526</name>
</gene>
<sequence length="150" mass="16070">MEILTSLRGRAKRVCIAEYALHATQKSAQPHVLAVLARGVLESCKDDSLENVRSPMSPSAIKKIANKSDWECAQETSVVPELGLLDGSWEVWSITSDSFLGEVEKAVSNERLKTVILSARDAVVSAVGALEGGKVGTMDVWVATFSPLAS</sequence>
<dbReference type="Proteomes" id="UP001148614">
    <property type="component" value="Unassembled WGS sequence"/>
</dbReference>
<dbReference type="Gene3D" id="3.40.50.150">
    <property type="entry name" value="Vaccinia Virus protein VP39"/>
    <property type="match status" value="1"/>
</dbReference>